<feature type="domain" description="ACB" evidence="1">
    <location>
        <begin position="1"/>
        <end position="90"/>
    </location>
</feature>
<evidence type="ECO:0000313" key="2">
    <source>
        <dbReference type="EMBL" id="KAF2019392.1"/>
    </source>
</evidence>
<dbReference type="InterPro" id="IPR035984">
    <property type="entry name" value="Acyl-CoA-binding_sf"/>
</dbReference>
<dbReference type="Gene3D" id="1.20.80.10">
    <property type="match status" value="1"/>
</dbReference>
<dbReference type="Pfam" id="PF00887">
    <property type="entry name" value="ACBP"/>
    <property type="match status" value="1"/>
</dbReference>
<dbReference type="GeneID" id="54289092"/>
<dbReference type="AlphaFoldDB" id="A0A6A5Y1N9"/>
<dbReference type="RefSeq" id="XP_033387731.1">
    <property type="nucleotide sequence ID" value="XM_033531695.1"/>
</dbReference>
<dbReference type="PRINTS" id="PR00689">
    <property type="entry name" value="ACOABINDINGP"/>
</dbReference>
<sequence length="90" mass="10341">MPSAKYQEVYAKTREIKSGPSNDEQLDLYGWAKIVEGKDIESQPKPGMFDIKGKKTRERWQKFVDEGVTPEQAEKNYIELAEKLIAQYGS</sequence>
<dbReference type="Proteomes" id="UP000799778">
    <property type="component" value="Unassembled WGS sequence"/>
</dbReference>
<dbReference type="OrthoDB" id="346910at2759"/>
<dbReference type="SUPFAM" id="SSF47027">
    <property type="entry name" value="Acyl-CoA binding protein"/>
    <property type="match status" value="1"/>
</dbReference>
<dbReference type="InterPro" id="IPR014352">
    <property type="entry name" value="FERM/acyl-CoA-bd_prot_sf"/>
</dbReference>
<protein>
    <recommendedName>
        <fullName evidence="1">ACB domain-containing protein</fullName>
    </recommendedName>
</protein>
<name>A0A6A5Y1N9_9PLEO</name>
<gene>
    <name evidence="2" type="ORF">BU24DRAFT_459067</name>
</gene>
<reference evidence="2" key="1">
    <citation type="journal article" date="2020" name="Stud. Mycol.">
        <title>101 Dothideomycetes genomes: a test case for predicting lifestyles and emergence of pathogens.</title>
        <authorList>
            <person name="Haridas S."/>
            <person name="Albert R."/>
            <person name="Binder M."/>
            <person name="Bloem J."/>
            <person name="Labutti K."/>
            <person name="Salamov A."/>
            <person name="Andreopoulos B."/>
            <person name="Baker S."/>
            <person name="Barry K."/>
            <person name="Bills G."/>
            <person name="Bluhm B."/>
            <person name="Cannon C."/>
            <person name="Castanera R."/>
            <person name="Culley D."/>
            <person name="Daum C."/>
            <person name="Ezra D."/>
            <person name="Gonzalez J."/>
            <person name="Henrissat B."/>
            <person name="Kuo A."/>
            <person name="Liang C."/>
            <person name="Lipzen A."/>
            <person name="Lutzoni F."/>
            <person name="Magnuson J."/>
            <person name="Mondo S."/>
            <person name="Nolan M."/>
            <person name="Ohm R."/>
            <person name="Pangilinan J."/>
            <person name="Park H.-J."/>
            <person name="Ramirez L."/>
            <person name="Alfaro M."/>
            <person name="Sun H."/>
            <person name="Tritt A."/>
            <person name="Yoshinaga Y."/>
            <person name="Zwiers L.-H."/>
            <person name="Turgeon B."/>
            <person name="Goodwin S."/>
            <person name="Spatafora J."/>
            <person name="Crous P."/>
            <person name="Grigoriev I."/>
        </authorList>
    </citation>
    <scope>NUCLEOTIDE SEQUENCE</scope>
    <source>
        <strain evidence="2">CBS 175.79</strain>
    </source>
</reference>
<evidence type="ECO:0000259" key="1">
    <source>
        <dbReference type="PROSITE" id="PS51228"/>
    </source>
</evidence>
<organism evidence="2 3">
    <name type="scientific">Aaosphaeria arxii CBS 175.79</name>
    <dbReference type="NCBI Taxonomy" id="1450172"/>
    <lineage>
        <taxon>Eukaryota</taxon>
        <taxon>Fungi</taxon>
        <taxon>Dikarya</taxon>
        <taxon>Ascomycota</taxon>
        <taxon>Pezizomycotina</taxon>
        <taxon>Dothideomycetes</taxon>
        <taxon>Pleosporomycetidae</taxon>
        <taxon>Pleosporales</taxon>
        <taxon>Pleosporales incertae sedis</taxon>
        <taxon>Aaosphaeria</taxon>
    </lineage>
</organism>
<keyword evidence="3" id="KW-1185">Reference proteome</keyword>
<proteinExistence type="predicted"/>
<dbReference type="GO" id="GO:0000062">
    <property type="term" value="F:fatty-acyl-CoA binding"/>
    <property type="evidence" value="ECO:0007669"/>
    <property type="project" value="InterPro"/>
</dbReference>
<dbReference type="InterPro" id="IPR000582">
    <property type="entry name" value="Acyl-CoA-binding_protein"/>
</dbReference>
<dbReference type="EMBL" id="ML978067">
    <property type="protein sequence ID" value="KAF2019392.1"/>
    <property type="molecule type" value="Genomic_DNA"/>
</dbReference>
<evidence type="ECO:0000313" key="3">
    <source>
        <dbReference type="Proteomes" id="UP000799778"/>
    </source>
</evidence>
<dbReference type="PROSITE" id="PS51228">
    <property type="entry name" value="ACB_2"/>
    <property type="match status" value="1"/>
</dbReference>
<accession>A0A6A5Y1N9</accession>